<sequence length="76" mass="8239">MGLFHHDSEESRASDQINELNQEGGNEEHHKAKFSHELLSGAAAYEAAKAYEDHKKKNGKPSNHAEAKEIAAGLAG</sequence>
<accession>F4R713</accession>
<gene>
    <name evidence="2" type="ORF">MELLADRAFT_91070</name>
</gene>
<dbReference type="EMBL" id="GL883092">
    <property type="protein sequence ID" value="EGG11587.1"/>
    <property type="molecule type" value="Genomic_DNA"/>
</dbReference>
<feature type="compositionally biased region" description="Polar residues" evidence="1">
    <location>
        <begin position="14"/>
        <end position="24"/>
    </location>
</feature>
<name>F4R713_MELLP</name>
<dbReference type="PANTHER" id="PTHR37450:SF1">
    <property type="entry name" value="CIPC PROTEIN"/>
    <property type="match status" value="1"/>
</dbReference>
<protein>
    <submittedName>
        <fullName evidence="2">Uncharacterized protein</fullName>
    </submittedName>
</protein>
<dbReference type="KEGG" id="mlr:MELLADRAFT_91070"/>
<dbReference type="PANTHER" id="PTHR37450">
    <property type="entry name" value="CIPC PROTEIN"/>
    <property type="match status" value="1"/>
</dbReference>
<proteinExistence type="predicted"/>
<organism evidence="3">
    <name type="scientific">Melampsora larici-populina (strain 98AG31 / pathotype 3-4-7)</name>
    <name type="common">Poplar leaf rust fungus</name>
    <dbReference type="NCBI Taxonomy" id="747676"/>
    <lineage>
        <taxon>Eukaryota</taxon>
        <taxon>Fungi</taxon>
        <taxon>Dikarya</taxon>
        <taxon>Basidiomycota</taxon>
        <taxon>Pucciniomycotina</taxon>
        <taxon>Pucciniomycetes</taxon>
        <taxon>Pucciniales</taxon>
        <taxon>Melampsoraceae</taxon>
        <taxon>Melampsora</taxon>
    </lineage>
</organism>
<dbReference type="eggNOG" id="ENOG502S76S">
    <property type="taxonomic scope" value="Eukaryota"/>
</dbReference>
<dbReference type="VEuPathDB" id="FungiDB:MELLADRAFT_91070"/>
<dbReference type="InParanoid" id="F4R713"/>
<feature type="region of interest" description="Disordered" evidence="1">
    <location>
        <begin position="50"/>
        <end position="76"/>
    </location>
</feature>
<dbReference type="HOGENOM" id="CLU_143683_2_1_1"/>
<evidence type="ECO:0000313" key="2">
    <source>
        <dbReference type="EMBL" id="EGG11587.1"/>
    </source>
</evidence>
<feature type="compositionally biased region" description="Basic and acidic residues" evidence="1">
    <location>
        <begin position="1"/>
        <end position="13"/>
    </location>
</feature>
<dbReference type="Proteomes" id="UP000001072">
    <property type="component" value="Unassembled WGS sequence"/>
</dbReference>
<dbReference type="OrthoDB" id="9895617at2759"/>
<dbReference type="AlphaFoldDB" id="F4R713"/>
<dbReference type="GeneID" id="18935771"/>
<reference evidence="3" key="1">
    <citation type="journal article" date="2011" name="Proc. Natl. Acad. Sci. U.S.A.">
        <title>Obligate biotrophy features unraveled by the genomic analysis of rust fungi.</title>
        <authorList>
            <person name="Duplessis S."/>
            <person name="Cuomo C.A."/>
            <person name="Lin Y.-C."/>
            <person name="Aerts A."/>
            <person name="Tisserant E."/>
            <person name="Veneault-Fourrey C."/>
            <person name="Joly D.L."/>
            <person name="Hacquard S."/>
            <person name="Amselem J."/>
            <person name="Cantarel B.L."/>
            <person name="Chiu R."/>
            <person name="Coutinho P.M."/>
            <person name="Feau N."/>
            <person name="Field M."/>
            <person name="Frey P."/>
            <person name="Gelhaye E."/>
            <person name="Goldberg J."/>
            <person name="Grabherr M.G."/>
            <person name="Kodira C.D."/>
            <person name="Kohler A."/>
            <person name="Kuees U."/>
            <person name="Lindquist E.A."/>
            <person name="Lucas S.M."/>
            <person name="Mago R."/>
            <person name="Mauceli E."/>
            <person name="Morin E."/>
            <person name="Murat C."/>
            <person name="Pangilinan J.L."/>
            <person name="Park R."/>
            <person name="Pearson M."/>
            <person name="Quesneville H."/>
            <person name="Rouhier N."/>
            <person name="Sakthikumar S."/>
            <person name="Salamov A.A."/>
            <person name="Schmutz J."/>
            <person name="Selles B."/>
            <person name="Shapiro H."/>
            <person name="Tanguay P."/>
            <person name="Tuskan G.A."/>
            <person name="Henrissat B."/>
            <person name="Van de Peer Y."/>
            <person name="Rouze P."/>
            <person name="Ellis J.G."/>
            <person name="Dodds P.N."/>
            <person name="Schein J.E."/>
            <person name="Zhong S."/>
            <person name="Hamelin R.C."/>
            <person name="Grigoriev I.V."/>
            <person name="Szabo L.J."/>
            <person name="Martin F."/>
        </authorList>
    </citation>
    <scope>NUCLEOTIDE SEQUENCE [LARGE SCALE GENOMIC DNA]</scope>
    <source>
        <strain evidence="3">98AG31 / pathotype 3-4-7</strain>
    </source>
</reference>
<keyword evidence="3" id="KW-1185">Reference proteome</keyword>
<dbReference type="InterPro" id="IPR022234">
    <property type="entry name" value="DUF3759"/>
</dbReference>
<evidence type="ECO:0000256" key="1">
    <source>
        <dbReference type="SAM" id="MobiDB-lite"/>
    </source>
</evidence>
<feature type="region of interest" description="Disordered" evidence="1">
    <location>
        <begin position="1"/>
        <end position="30"/>
    </location>
</feature>
<dbReference type="RefSeq" id="XP_007405222.1">
    <property type="nucleotide sequence ID" value="XM_007405160.1"/>
</dbReference>
<dbReference type="Pfam" id="PF12585">
    <property type="entry name" value="DUF3759"/>
    <property type="match status" value="1"/>
</dbReference>
<evidence type="ECO:0000313" key="3">
    <source>
        <dbReference type="Proteomes" id="UP000001072"/>
    </source>
</evidence>